<name>A0ABV9EAU1_9ACTN</name>
<keyword evidence="2" id="KW-0175">Coiled coil</keyword>
<sequence>MRSVGADAGEITPKRVANTAPVERKTLKEAVTAPGSLAYAGARPLDAGRAGTVTRLPAEGRKVRLGGALYWIDDRPVVLLRGRVPVWRAFKSGMGDGPDVRQLERSLRALGHFTGTPDAHFDWYTTAAILRWQRAIGVRRTGSIERGRIVFAPGDVRVARTVARLGDQVTAGTTVIELSGLDKIVTAELKPANQAVAKARGKVTINLPGGKETTGTVSKVGAPRQRVDNGEKTIVVPVTVALDHPAVAGPLQQVSVSVDFPTASREDVLTVPVAALIALPGDGYGVEVVRDAATTRTVTVRTGLFAGGFVEVSGAGLAEGQEVVVPTL</sequence>
<protein>
    <submittedName>
        <fullName evidence="4">Peptidoglycan-binding protein</fullName>
    </submittedName>
</protein>
<proteinExistence type="predicted"/>
<evidence type="ECO:0000259" key="3">
    <source>
        <dbReference type="Pfam" id="PF01471"/>
    </source>
</evidence>
<evidence type="ECO:0000256" key="1">
    <source>
        <dbReference type="ARBA" id="ARBA00004196"/>
    </source>
</evidence>
<dbReference type="Gene3D" id="1.10.101.10">
    <property type="entry name" value="PGBD-like superfamily/PGBD"/>
    <property type="match status" value="1"/>
</dbReference>
<dbReference type="Proteomes" id="UP001595891">
    <property type="component" value="Unassembled WGS sequence"/>
</dbReference>
<dbReference type="InterPro" id="IPR050465">
    <property type="entry name" value="UPF0194_transport"/>
</dbReference>
<evidence type="ECO:0000313" key="5">
    <source>
        <dbReference type="Proteomes" id="UP001595891"/>
    </source>
</evidence>
<dbReference type="InterPro" id="IPR002477">
    <property type="entry name" value="Peptidoglycan-bd-like"/>
</dbReference>
<reference evidence="5" key="1">
    <citation type="journal article" date="2019" name="Int. J. Syst. Evol. Microbiol.">
        <title>The Global Catalogue of Microorganisms (GCM) 10K type strain sequencing project: providing services to taxonomists for standard genome sequencing and annotation.</title>
        <authorList>
            <consortium name="The Broad Institute Genomics Platform"/>
            <consortium name="The Broad Institute Genome Sequencing Center for Infectious Disease"/>
            <person name="Wu L."/>
            <person name="Ma J."/>
        </authorList>
    </citation>
    <scope>NUCLEOTIDE SEQUENCE [LARGE SCALE GENOMIC DNA]</scope>
    <source>
        <strain evidence="5">CCUG 49560</strain>
    </source>
</reference>
<accession>A0ABV9EAU1</accession>
<dbReference type="EMBL" id="JBHSFN010000005">
    <property type="protein sequence ID" value="MFC4586542.1"/>
    <property type="molecule type" value="Genomic_DNA"/>
</dbReference>
<feature type="domain" description="Peptidoglycan binding-like" evidence="3">
    <location>
        <begin position="97"/>
        <end position="142"/>
    </location>
</feature>
<comment type="caution">
    <text evidence="4">The sequence shown here is derived from an EMBL/GenBank/DDBJ whole genome shotgun (WGS) entry which is preliminary data.</text>
</comment>
<gene>
    <name evidence="4" type="ORF">ACFO8L_10690</name>
</gene>
<dbReference type="RefSeq" id="WP_262841454.1">
    <property type="nucleotide sequence ID" value="NZ_JANZYP010000005.1"/>
</dbReference>
<dbReference type="InterPro" id="IPR036366">
    <property type="entry name" value="PGBDSf"/>
</dbReference>
<dbReference type="Pfam" id="PF01471">
    <property type="entry name" value="PG_binding_1"/>
    <property type="match status" value="1"/>
</dbReference>
<evidence type="ECO:0000313" key="4">
    <source>
        <dbReference type="EMBL" id="MFC4586542.1"/>
    </source>
</evidence>
<keyword evidence="5" id="KW-1185">Reference proteome</keyword>
<evidence type="ECO:0000256" key="2">
    <source>
        <dbReference type="ARBA" id="ARBA00023054"/>
    </source>
</evidence>
<dbReference type="Gene3D" id="2.40.420.20">
    <property type="match status" value="1"/>
</dbReference>
<dbReference type="SUPFAM" id="SSF47090">
    <property type="entry name" value="PGBD-like"/>
    <property type="match status" value="1"/>
</dbReference>
<dbReference type="PANTHER" id="PTHR32347">
    <property type="entry name" value="EFFLUX SYSTEM COMPONENT YKNX-RELATED"/>
    <property type="match status" value="1"/>
</dbReference>
<dbReference type="InterPro" id="IPR036365">
    <property type="entry name" value="PGBD-like_sf"/>
</dbReference>
<organism evidence="4 5">
    <name type="scientific">Sphaerisporangium corydalis</name>
    <dbReference type="NCBI Taxonomy" id="1441875"/>
    <lineage>
        <taxon>Bacteria</taxon>
        <taxon>Bacillati</taxon>
        <taxon>Actinomycetota</taxon>
        <taxon>Actinomycetes</taxon>
        <taxon>Streptosporangiales</taxon>
        <taxon>Streptosporangiaceae</taxon>
        <taxon>Sphaerisporangium</taxon>
    </lineage>
</organism>
<comment type="subcellular location">
    <subcellularLocation>
        <location evidence="1">Cell envelope</location>
    </subcellularLocation>
</comment>